<dbReference type="InterPro" id="IPR012854">
    <property type="entry name" value="Cu_amine_oxidase-like_N"/>
</dbReference>
<name>A0A2V3A4R5_9BACI</name>
<accession>A0A2V3A4R5</accession>
<protein>
    <submittedName>
        <fullName evidence="3">Copper amine oxidase-like protein</fullName>
    </submittedName>
</protein>
<keyword evidence="1" id="KW-0472">Membrane</keyword>
<dbReference type="InterPro" id="IPR036582">
    <property type="entry name" value="Mao_N_sf"/>
</dbReference>
<proteinExistence type="predicted"/>
<dbReference type="OrthoDB" id="2519728at2"/>
<organism evidence="3 4">
    <name type="scientific">Cytobacillus oceanisediminis</name>
    <dbReference type="NCBI Taxonomy" id="665099"/>
    <lineage>
        <taxon>Bacteria</taxon>
        <taxon>Bacillati</taxon>
        <taxon>Bacillota</taxon>
        <taxon>Bacilli</taxon>
        <taxon>Bacillales</taxon>
        <taxon>Bacillaceae</taxon>
        <taxon>Cytobacillus</taxon>
    </lineage>
</organism>
<evidence type="ECO:0000313" key="3">
    <source>
        <dbReference type="EMBL" id="PWW31247.1"/>
    </source>
</evidence>
<keyword evidence="1" id="KW-0812">Transmembrane</keyword>
<evidence type="ECO:0000256" key="1">
    <source>
        <dbReference type="SAM" id="Phobius"/>
    </source>
</evidence>
<dbReference type="AlphaFoldDB" id="A0A2V3A4R5"/>
<dbReference type="SUPFAM" id="SSF55383">
    <property type="entry name" value="Copper amine oxidase, domain N"/>
    <property type="match status" value="2"/>
</dbReference>
<sequence>MVKLRSLFAGGIIYPFLVNESHQCEYLEDVGMGKVVKKKWRMFAVLAALLLMLDLVLPIGQIKAAASSKSIEITVDGKRLWPDVPPVIKDGRVMVPFRVIFEALGTNFYWDNEKKKITSTKNETSFELSINSKYAYVNGSRITMDVAPMIKDGRTLVPLRFVGEAYDSYVDWDGKNRKVTITTAGDKPAEPAPTPAPSVQNYSLFFNDQKVDTKTPPIIKNNRVHVAMESLLEQMDGEVFWSDMGSKMIIKVDDVELIIFPNEKFAQINGEYIYTTESPALHNDVFYIPLSYLKETFGGTSTYNASTKTVYIKINKAKFVSDFLKVETVNIVRPKNIPSATFAGQRRLMVSDNPEMLDPRTVPYAEATLWQDTVDTDKQSMDHRVYGWHVNKLNKKINIGITIENLSSTNDLEIVNARGIDRTTSNGWYHHDVGLPMAEAVLLNKLTSTGQSVVKASRTVTINQFAVEEEFLIGFLQDLTVKKAAGSGNLNYKIRVVVSQNGGELTSINYDPLQVDSVNLHPRGVWESSKLQAVLPVYEAGTSEVAYSISNGITDNLMSGETSLFGSGINVVRNPGHFGATYKVKIPIANLTGQSKTVRVRLGARGGRYSGAVKINNKVLLVPTIKPGTETANVIDYKVTGVQDELELEIMHGGGAALPLAVDLITLD</sequence>
<evidence type="ECO:0000259" key="2">
    <source>
        <dbReference type="Pfam" id="PF07833"/>
    </source>
</evidence>
<feature type="transmembrane region" description="Helical" evidence="1">
    <location>
        <begin position="42"/>
        <end position="60"/>
    </location>
</feature>
<feature type="domain" description="Copper amine oxidase-like N-terminal" evidence="2">
    <location>
        <begin position="206"/>
        <end position="312"/>
    </location>
</feature>
<comment type="caution">
    <text evidence="3">The sequence shown here is derived from an EMBL/GenBank/DDBJ whole genome shotgun (WGS) entry which is preliminary data.</text>
</comment>
<feature type="domain" description="Copper amine oxidase-like N-terminal" evidence="2">
    <location>
        <begin position="74"/>
        <end position="181"/>
    </location>
</feature>
<reference evidence="3 4" key="1">
    <citation type="submission" date="2018-05" db="EMBL/GenBank/DDBJ databases">
        <title>Freshwater and sediment microbial communities from various areas in North America, analyzing microbe dynamics in response to fracking.</title>
        <authorList>
            <person name="Lamendella R."/>
        </authorList>
    </citation>
    <scope>NUCLEOTIDE SEQUENCE [LARGE SCALE GENOMIC DNA]</scope>
    <source>
        <strain evidence="3 4">15_TX</strain>
    </source>
</reference>
<evidence type="ECO:0000313" key="4">
    <source>
        <dbReference type="Proteomes" id="UP000247150"/>
    </source>
</evidence>
<dbReference type="Gene3D" id="3.30.457.10">
    <property type="entry name" value="Copper amine oxidase-like, N-terminal domain"/>
    <property type="match status" value="2"/>
</dbReference>
<dbReference type="Pfam" id="PF07833">
    <property type="entry name" value="Cu_amine_oxidN1"/>
    <property type="match status" value="2"/>
</dbReference>
<gene>
    <name evidence="3" type="ORF">DFO73_102242</name>
</gene>
<dbReference type="Proteomes" id="UP000247150">
    <property type="component" value="Unassembled WGS sequence"/>
</dbReference>
<dbReference type="EMBL" id="QGTW01000002">
    <property type="protein sequence ID" value="PWW31247.1"/>
    <property type="molecule type" value="Genomic_DNA"/>
</dbReference>
<keyword evidence="1" id="KW-1133">Transmembrane helix</keyword>